<dbReference type="AlphaFoldDB" id="A0A4D9E4E0"/>
<keyword evidence="3" id="KW-1185">Reference proteome</keyword>
<proteinExistence type="predicted"/>
<dbReference type="EMBL" id="QXTE01000203">
    <property type="protein sequence ID" value="TFK01974.1"/>
    <property type="molecule type" value="Genomic_DNA"/>
</dbReference>
<gene>
    <name evidence="2" type="ORF">DR999_PMT15739</name>
</gene>
<name>A0A4D9E4E0_9SAUR</name>
<sequence length="128" mass="14029">MFQKEGGEKCSVCQAKVHVHTFQAWRALQSSCLLSPILEGPVSSSHFFLTPPLNKSSTDVLSSKQPSGKELRGGRPARTGHRKVHNPLQTSEITAQPLLKLAVAARWEPPCVSKGCSTQSMRKRVLPK</sequence>
<reference evidence="2 3" key="2">
    <citation type="submission" date="2019-04" db="EMBL/GenBank/DDBJ databases">
        <title>The genome sequence of big-headed turtle.</title>
        <authorList>
            <person name="Gong S."/>
        </authorList>
    </citation>
    <scope>NUCLEOTIDE SEQUENCE [LARGE SCALE GENOMIC DNA]</scope>
    <source>
        <strain evidence="2">DO16091913</strain>
        <tissue evidence="2">Muscle</tissue>
    </source>
</reference>
<evidence type="ECO:0000313" key="3">
    <source>
        <dbReference type="Proteomes" id="UP000297703"/>
    </source>
</evidence>
<evidence type="ECO:0000313" key="2">
    <source>
        <dbReference type="EMBL" id="TFK01974.1"/>
    </source>
</evidence>
<accession>A0A4D9E4E0</accession>
<reference evidence="2 3" key="1">
    <citation type="submission" date="2019-04" db="EMBL/GenBank/DDBJ databases">
        <title>Draft genome of the big-headed turtle Platysternon megacephalum.</title>
        <authorList>
            <person name="Gong S."/>
        </authorList>
    </citation>
    <scope>NUCLEOTIDE SEQUENCE [LARGE SCALE GENOMIC DNA]</scope>
    <source>
        <strain evidence="2">DO16091913</strain>
        <tissue evidence="2">Muscle</tissue>
    </source>
</reference>
<protein>
    <submittedName>
        <fullName evidence="2">Period circadian protein-like protein 2</fullName>
    </submittedName>
</protein>
<organism evidence="2 3">
    <name type="scientific">Platysternon megacephalum</name>
    <name type="common">big-headed turtle</name>
    <dbReference type="NCBI Taxonomy" id="55544"/>
    <lineage>
        <taxon>Eukaryota</taxon>
        <taxon>Metazoa</taxon>
        <taxon>Chordata</taxon>
        <taxon>Craniata</taxon>
        <taxon>Vertebrata</taxon>
        <taxon>Euteleostomi</taxon>
        <taxon>Archelosauria</taxon>
        <taxon>Testudinata</taxon>
        <taxon>Testudines</taxon>
        <taxon>Cryptodira</taxon>
        <taxon>Durocryptodira</taxon>
        <taxon>Testudinoidea</taxon>
        <taxon>Platysternidae</taxon>
        <taxon>Platysternon</taxon>
    </lineage>
</organism>
<evidence type="ECO:0000256" key="1">
    <source>
        <dbReference type="SAM" id="MobiDB-lite"/>
    </source>
</evidence>
<comment type="caution">
    <text evidence="2">The sequence shown here is derived from an EMBL/GenBank/DDBJ whole genome shotgun (WGS) entry which is preliminary data.</text>
</comment>
<dbReference type="Proteomes" id="UP000297703">
    <property type="component" value="Unassembled WGS sequence"/>
</dbReference>
<feature type="region of interest" description="Disordered" evidence="1">
    <location>
        <begin position="52"/>
        <end position="91"/>
    </location>
</feature>
<feature type="compositionally biased region" description="Polar residues" evidence="1">
    <location>
        <begin position="52"/>
        <end position="66"/>
    </location>
</feature>